<evidence type="ECO:0000313" key="1">
    <source>
        <dbReference type="EMBL" id="OWZ20960.1"/>
    </source>
</evidence>
<dbReference type="AlphaFoldDB" id="A0A225WVL4"/>
<sequence>MHDDHPNELVHRDYLYKGKSDTTQEYALVIKDDTTRFTAGAEVTFTSLMEWFASVGVCRNWVGDPGIHSQKQDG</sequence>
<proteinExistence type="predicted"/>
<evidence type="ECO:0000313" key="2">
    <source>
        <dbReference type="Proteomes" id="UP000198211"/>
    </source>
</evidence>
<name>A0A225WVL4_9STRA</name>
<protein>
    <submittedName>
        <fullName evidence="1">Gag-pol Polyprotein</fullName>
    </submittedName>
</protein>
<accession>A0A225WVL4</accession>
<dbReference type="EMBL" id="NBNE01000271">
    <property type="protein sequence ID" value="OWZ20960.1"/>
    <property type="molecule type" value="Genomic_DNA"/>
</dbReference>
<reference evidence="2" key="1">
    <citation type="submission" date="2017-03" db="EMBL/GenBank/DDBJ databases">
        <title>Phytopthora megakarya and P. palmivora, two closely related causual agents of cacao black pod achieved similar genome size and gene model numbers by different mechanisms.</title>
        <authorList>
            <person name="Ali S."/>
            <person name="Shao J."/>
            <person name="Larry D.J."/>
            <person name="Kronmiller B."/>
            <person name="Shen D."/>
            <person name="Strem M.D."/>
            <person name="Melnick R.L."/>
            <person name="Guiltinan M.J."/>
            <person name="Tyler B.M."/>
            <person name="Meinhardt L.W."/>
            <person name="Bailey B.A."/>
        </authorList>
    </citation>
    <scope>NUCLEOTIDE SEQUENCE [LARGE SCALE GENOMIC DNA]</scope>
    <source>
        <strain evidence="2">zdho120</strain>
    </source>
</reference>
<gene>
    <name evidence="1" type="ORF">PHMEG_0004554</name>
</gene>
<comment type="caution">
    <text evidence="1">The sequence shown here is derived from an EMBL/GenBank/DDBJ whole genome shotgun (WGS) entry which is preliminary data.</text>
</comment>
<dbReference type="Proteomes" id="UP000198211">
    <property type="component" value="Unassembled WGS sequence"/>
</dbReference>
<organism evidence="1 2">
    <name type="scientific">Phytophthora megakarya</name>
    <dbReference type="NCBI Taxonomy" id="4795"/>
    <lineage>
        <taxon>Eukaryota</taxon>
        <taxon>Sar</taxon>
        <taxon>Stramenopiles</taxon>
        <taxon>Oomycota</taxon>
        <taxon>Peronosporomycetes</taxon>
        <taxon>Peronosporales</taxon>
        <taxon>Peronosporaceae</taxon>
        <taxon>Phytophthora</taxon>
    </lineage>
</organism>
<keyword evidence="2" id="KW-1185">Reference proteome</keyword>